<feature type="transmembrane region" description="Helical" evidence="7">
    <location>
        <begin position="186"/>
        <end position="206"/>
    </location>
</feature>
<dbReference type="Pfam" id="PF19300">
    <property type="entry name" value="BPD_transp_1_N"/>
    <property type="match status" value="1"/>
</dbReference>
<evidence type="ECO:0000259" key="8">
    <source>
        <dbReference type="PROSITE" id="PS50928"/>
    </source>
</evidence>
<evidence type="ECO:0000256" key="2">
    <source>
        <dbReference type="ARBA" id="ARBA00022448"/>
    </source>
</evidence>
<feature type="transmembrane region" description="Helical" evidence="7">
    <location>
        <begin position="21"/>
        <end position="40"/>
    </location>
</feature>
<evidence type="ECO:0000256" key="7">
    <source>
        <dbReference type="RuleBase" id="RU363032"/>
    </source>
</evidence>
<gene>
    <name evidence="9" type="ORF">ACFOHJ_05490</name>
</gene>
<dbReference type="CDD" id="cd06261">
    <property type="entry name" value="TM_PBP2"/>
    <property type="match status" value="1"/>
</dbReference>
<name>A0ABV7K7Y7_9HYPH</name>
<evidence type="ECO:0000313" key="9">
    <source>
        <dbReference type="EMBL" id="MFC3205657.1"/>
    </source>
</evidence>
<feature type="transmembrane region" description="Helical" evidence="7">
    <location>
        <begin position="290"/>
        <end position="316"/>
    </location>
</feature>
<keyword evidence="2 7" id="KW-0813">Transport</keyword>
<comment type="caution">
    <text evidence="9">The sequence shown here is derived from an EMBL/GenBank/DDBJ whole genome shotgun (WGS) entry which is preliminary data.</text>
</comment>
<evidence type="ECO:0000256" key="6">
    <source>
        <dbReference type="ARBA" id="ARBA00023136"/>
    </source>
</evidence>
<feature type="transmembrane region" description="Helical" evidence="7">
    <location>
        <begin position="109"/>
        <end position="132"/>
    </location>
</feature>
<feature type="domain" description="ABC transmembrane type-1" evidence="8">
    <location>
        <begin position="105"/>
        <end position="309"/>
    </location>
</feature>
<evidence type="ECO:0000256" key="1">
    <source>
        <dbReference type="ARBA" id="ARBA00004651"/>
    </source>
</evidence>
<dbReference type="Proteomes" id="UP001595583">
    <property type="component" value="Unassembled WGS sequence"/>
</dbReference>
<dbReference type="InterPro" id="IPR000515">
    <property type="entry name" value="MetI-like"/>
</dbReference>
<organism evidence="9 10">
    <name type="scientific">Aquamicrobium soli</name>
    <dbReference type="NCBI Taxonomy" id="1811518"/>
    <lineage>
        <taxon>Bacteria</taxon>
        <taxon>Pseudomonadati</taxon>
        <taxon>Pseudomonadota</taxon>
        <taxon>Alphaproteobacteria</taxon>
        <taxon>Hyphomicrobiales</taxon>
        <taxon>Phyllobacteriaceae</taxon>
        <taxon>Aquamicrobium</taxon>
    </lineage>
</organism>
<feature type="transmembrane region" description="Helical" evidence="7">
    <location>
        <begin position="144"/>
        <end position="166"/>
    </location>
</feature>
<keyword evidence="3" id="KW-1003">Cell membrane</keyword>
<dbReference type="EMBL" id="JBHRTK010000006">
    <property type="protein sequence ID" value="MFC3205657.1"/>
    <property type="molecule type" value="Genomic_DNA"/>
</dbReference>
<evidence type="ECO:0000313" key="10">
    <source>
        <dbReference type="Proteomes" id="UP001595583"/>
    </source>
</evidence>
<dbReference type="InterPro" id="IPR045621">
    <property type="entry name" value="BPD_transp_1_N"/>
</dbReference>
<proteinExistence type="inferred from homology"/>
<dbReference type="PANTHER" id="PTHR43163">
    <property type="entry name" value="DIPEPTIDE TRANSPORT SYSTEM PERMEASE PROTEIN DPPB-RELATED"/>
    <property type="match status" value="1"/>
</dbReference>
<keyword evidence="5 7" id="KW-1133">Transmembrane helix</keyword>
<feature type="transmembrane region" description="Helical" evidence="7">
    <location>
        <begin position="243"/>
        <end position="270"/>
    </location>
</feature>
<comment type="subcellular location">
    <subcellularLocation>
        <location evidence="1 7">Cell membrane</location>
        <topology evidence="1 7">Multi-pass membrane protein</topology>
    </subcellularLocation>
</comment>
<protein>
    <submittedName>
        <fullName evidence="9">ABC transporter permease</fullName>
    </submittedName>
</protein>
<keyword evidence="4 7" id="KW-0812">Transmembrane</keyword>
<evidence type="ECO:0000256" key="4">
    <source>
        <dbReference type="ARBA" id="ARBA00022692"/>
    </source>
</evidence>
<sequence>MREGLWGRNSLARYGTIRLATAVLVLIGSMALLCALTLIVPGDPATILLGPRATPQTVALFREQMGLNLPLYERVFVFFLRALRGDLGVDVLTSRPVAGLVMAALPNTLLLALSAIGLAVLIGVPIGCYAAVRPGSLLDQALAVLSVSLVATPSYVVAILLLYFFSLKLGWFPVLGAGTPGNFIDQLHHLVLPALALAVGWIGYIARLVRSSLLEVLGEPFIRTARAYGQPERRVVMKYALKLACIPTVAILGVGIGELMGGAVFVEIIFNRPGLGSLIFDAIKNRNYPIVQGGILVVVAIFVLANLLVDLSYAWLDPRVRENLGKARTGDGS</sequence>
<dbReference type="PANTHER" id="PTHR43163:SF6">
    <property type="entry name" value="DIPEPTIDE TRANSPORT SYSTEM PERMEASE PROTEIN DPPB-RELATED"/>
    <property type="match status" value="1"/>
</dbReference>
<dbReference type="InterPro" id="IPR035906">
    <property type="entry name" value="MetI-like_sf"/>
</dbReference>
<dbReference type="Pfam" id="PF00528">
    <property type="entry name" value="BPD_transp_1"/>
    <property type="match status" value="1"/>
</dbReference>
<dbReference type="SUPFAM" id="SSF161098">
    <property type="entry name" value="MetI-like"/>
    <property type="match status" value="1"/>
</dbReference>
<evidence type="ECO:0000256" key="3">
    <source>
        <dbReference type="ARBA" id="ARBA00022475"/>
    </source>
</evidence>
<keyword evidence="6 7" id="KW-0472">Membrane</keyword>
<dbReference type="RefSeq" id="WP_378219326.1">
    <property type="nucleotide sequence ID" value="NZ_JBHRTK010000006.1"/>
</dbReference>
<reference evidence="10" key="1">
    <citation type="journal article" date="2019" name="Int. J. Syst. Evol. Microbiol.">
        <title>The Global Catalogue of Microorganisms (GCM) 10K type strain sequencing project: providing services to taxonomists for standard genome sequencing and annotation.</title>
        <authorList>
            <consortium name="The Broad Institute Genomics Platform"/>
            <consortium name="The Broad Institute Genome Sequencing Center for Infectious Disease"/>
            <person name="Wu L."/>
            <person name="Ma J."/>
        </authorList>
    </citation>
    <scope>NUCLEOTIDE SEQUENCE [LARGE SCALE GENOMIC DNA]</scope>
    <source>
        <strain evidence="10">KCTC 52165</strain>
    </source>
</reference>
<dbReference type="PROSITE" id="PS50928">
    <property type="entry name" value="ABC_TM1"/>
    <property type="match status" value="1"/>
</dbReference>
<dbReference type="Gene3D" id="1.10.3720.10">
    <property type="entry name" value="MetI-like"/>
    <property type="match status" value="1"/>
</dbReference>
<keyword evidence="10" id="KW-1185">Reference proteome</keyword>
<comment type="similarity">
    <text evidence="7">Belongs to the binding-protein-dependent transport system permease family.</text>
</comment>
<accession>A0ABV7K7Y7</accession>
<evidence type="ECO:0000256" key="5">
    <source>
        <dbReference type="ARBA" id="ARBA00022989"/>
    </source>
</evidence>